<dbReference type="Proteomes" id="UP000521017">
    <property type="component" value="Unassembled WGS sequence"/>
</dbReference>
<sequence length="56" mass="6448">MSYTNEQLTELVNEPGFLYPQSLKLALKKFITARFHGGNRNQLTSFKKLTITTDEN</sequence>
<organism evidence="1 2">
    <name type="scientific">Pedobacter cryoconitis</name>
    <dbReference type="NCBI Taxonomy" id="188932"/>
    <lineage>
        <taxon>Bacteria</taxon>
        <taxon>Pseudomonadati</taxon>
        <taxon>Bacteroidota</taxon>
        <taxon>Sphingobacteriia</taxon>
        <taxon>Sphingobacteriales</taxon>
        <taxon>Sphingobacteriaceae</taxon>
        <taxon>Pedobacter</taxon>
    </lineage>
</organism>
<evidence type="ECO:0000313" key="2">
    <source>
        <dbReference type="Proteomes" id="UP000521017"/>
    </source>
</evidence>
<comment type="caution">
    <text evidence="1">The sequence shown here is derived from an EMBL/GenBank/DDBJ whole genome shotgun (WGS) entry which is preliminary data.</text>
</comment>
<name>A0A7X0J103_9SPHI</name>
<proteinExistence type="predicted"/>
<dbReference type="AlphaFoldDB" id="A0A7X0J103"/>
<reference evidence="1 2" key="1">
    <citation type="submission" date="2020-08" db="EMBL/GenBank/DDBJ databases">
        <title>Genomic Encyclopedia of Type Strains, Phase IV (KMG-V): Genome sequencing to study the core and pangenomes of soil and plant-associated prokaryotes.</title>
        <authorList>
            <person name="Whitman W."/>
        </authorList>
    </citation>
    <scope>NUCLEOTIDE SEQUENCE [LARGE SCALE GENOMIC DNA]</scope>
    <source>
        <strain evidence="1 2">M2T3</strain>
    </source>
</reference>
<protein>
    <submittedName>
        <fullName evidence="1">Uncharacterized protein</fullName>
    </submittedName>
</protein>
<accession>A0A7X0J103</accession>
<dbReference type="EMBL" id="JACHCC010000003">
    <property type="protein sequence ID" value="MBB6499105.1"/>
    <property type="molecule type" value="Genomic_DNA"/>
</dbReference>
<gene>
    <name evidence="1" type="ORF">HDF25_001246</name>
</gene>
<evidence type="ECO:0000313" key="1">
    <source>
        <dbReference type="EMBL" id="MBB6499105.1"/>
    </source>
</evidence>